<dbReference type="EMBL" id="CAJOBA010007462">
    <property type="protein sequence ID" value="CAF3802945.1"/>
    <property type="molecule type" value="Genomic_DNA"/>
</dbReference>
<evidence type="ECO:0000313" key="2">
    <source>
        <dbReference type="EMBL" id="CAF1034668.1"/>
    </source>
</evidence>
<dbReference type="Gene3D" id="3.40.220.10">
    <property type="entry name" value="Leucine Aminopeptidase, subunit E, domain 1"/>
    <property type="match status" value="1"/>
</dbReference>
<comment type="caution">
    <text evidence="3">The sequence shown here is derived from an EMBL/GenBank/DDBJ whole genome shotgun (WGS) entry which is preliminary data.</text>
</comment>
<dbReference type="Proteomes" id="UP000663829">
    <property type="component" value="Unassembled WGS sequence"/>
</dbReference>
<dbReference type="EMBL" id="CAJOBC010004832">
    <property type="protein sequence ID" value="CAF3842334.1"/>
    <property type="molecule type" value="Genomic_DNA"/>
</dbReference>
<dbReference type="InterPro" id="IPR002589">
    <property type="entry name" value="Macro_dom"/>
</dbReference>
<accession>A0A814MBW2</accession>
<proteinExistence type="predicted"/>
<name>A0A814MBW2_9BILA</name>
<evidence type="ECO:0000313" key="3">
    <source>
        <dbReference type="EMBL" id="CAF1075666.1"/>
    </source>
</evidence>
<dbReference type="InterPro" id="IPR043472">
    <property type="entry name" value="Macro_dom-like"/>
</dbReference>
<evidence type="ECO:0000259" key="1">
    <source>
        <dbReference type="PROSITE" id="PS51154"/>
    </source>
</evidence>
<dbReference type="Proteomes" id="UP000682733">
    <property type="component" value="Unassembled WGS sequence"/>
</dbReference>
<dbReference type="EMBL" id="CAJNOK010007451">
    <property type="protein sequence ID" value="CAF1034668.1"/>
    <property type="molecule type" value="Genomic_DNA"/>
</dbReference>
<protein>
    <recommendedName>
        <fullName evidence="1">Macro domain-containing protein</fullName>
    </recommendedName>
</protein>
<dbReference type="Proteomes" id="UP000681722">
    <property type="component" value="Unassembled WGS sequence"/>
</dbReference>
<dbReference type="OrthoDB" id="10043303at2759"/>
<keyword evidence="6" id="KW-1185">Reference proteome</keyword>
<reference evidence="3" key="1">
    <citation type="submission" date="2021-02" db="EMBL/GenBank/DDBJ databases">
        <authorList>
            <person name="Nowell W R."/>
        </authorList>
    </citation>
    <scope>NUCLEOTIDE SEQUENCE</scope>
</reference>
<dbReference type="SUPFAM" id="SSF52949">
    <property type="entry name" value="Macro domain-like"/>
    <property type="match status" value="1"/>
</dbReference>
<dbReference type="PANTHER" id="PTHR11106">
    <property type="entry name" value="GANGLIOSIDE INDUCED DIFFERENTIATION ASSOCIATED PROTEIN 2-RELATED"/>
    <property type="match status" value="1"/>
</dbReference>
<organism evidence="3 6">
    <name type="scientific">Didymodactylos carnosus</name>
    <dbReference type="NCBI Taxonomy" id="1234261"/>
    <lineage>
        <taxon>Eukaryota</taxon>
        <taxon>Metazoa</taxon>
        <taxon>Spiralia</taxon>
        <taxon>Gnathifera</taxon>
        <taxon>Rotifera</taxon>
        <taxon>Eurotatoria</taxon>
        <taxon>Bdelloidea</taxon>
        <taxon>Philodinida</taxon>
        <taxon>Philodinidae</taxon>
        <taxon>Didymodactylos</taxon>
    </lineage>
</organism>
<gene>
    <name evidence="3" type="ORF">GPM918_LOCUS17507</name>
    <name evidence="2" type="ORF">OVA965_LOCUS16170</name>
    <name evidence="5" type="ORF">SRO942_LOCUS17511</name>
    <name evidence="4" type="ORF">TMI583_LOCUS16176</name>
</gene>
<dbReference type="Pfam" id="PF01661">
    <property type="entry name" value="Macro"/>
    <property type="match status" value="1"/>
</dbReference>
<dbReference type="AlphaFoldDB" id="A0A814MBW2"/>
<sequence>MSAITIVRPNNISIQFKFNNSSLVVTMKQGDLSKEECDAIVNPTNNNMKPDGGLDNILHSVGGSFYSAQVMIMTKRFEEYSCPTGQSRIFLNDADNKTPFIINTVGPIYSAAECQKSALQLTSCYYTSLSLANLYGLASIAYSAISCGQHAYPTEQAAKIAFESVQKYAFNVSDIRFVLFDQHIYDTFVNEWCKLANEK</sequence>
<dbReference type="SMART" id="SM00506">
    <property type="entry name" value="A1pp"/>
    <property type="match status" value="1"/>
</dbReference>
<dbReference type="EMBL" id="CAJNOQ010004829">
    <property type="protein sequence ID" value="CAF1075666.1"/>
    <property type="molecule type" value="Genomic_DNA"/>
</dbReference>
<dbReference type="Proteomes" id="UP000677228">
    <property type="component" value="Unassembled WGS sequence"/>
</dbReference>
<evidence type="ECO:0000313" key="4">
    <source>
        <dbReference type="EMBL" id="CAF3802945.1"/>
    </source>
</evidence>
<dbReference type="PANTHER" id="PTHR11106:SF27">
    <property type="entry name" value="MACRO DOMAIN-CONTAINING PROTEIN"/>
    <property type="match status" value="1"/>
</dbReference>
<dbReference type="PROSITE" id="PS51154">
    <property type="entry name" value="MACRO"/>
    <property type="match status" value="1"/>
</dbReference>
<evidence type="ECO:0000313" key="5">
    <source>
        <dbReference type="EMBL" id="CAF3842334.1"/>
    </source>
</evidence>
<feature type="domain" description="Macro" evidence="1">
    <location>
        <begin position="12"/>
        <end position="196"/>
    </location>
</feature>
<evidence type="ECO:0000313" key="6">
    <source>
        <dbReference type="Proteomes" id="UP000663829"/>
    </source>
</evidence>